<organism evidence="2 3">
    <name type="scientific">Ooceraea biroi</name>
    <name type="common">Clonal raider ant</name>
    <name type="synonym">Cerapachys biroi</name>
    <dbReference type="NCBI Taxonomy" id="2015173"/>
    <lineage>
        <taxon>Eukaryota</taxon>
        <taxon>Metazoa</taxon>
        <taxon>Ecdysozoa</taxon>
        <taxon>Arthropoda</taxon>
        <taxon>Hexapoda</taxon>
        <taxon>Insecta</taxon>
        <taxon>Pterygota</taxon>
        <taxon>Neoptera</taxon>
        <taxon>Endopterygota</taxon>
        <taxon>Hymenoptera</taxon>
        <taxon>Apocrita</taxon>
        <taxon>Aculeata</taxon>
        <taxon>Formicoidea</taxon>
        <taxon>Formicidae</taxon>
        <taxon>Dorylinae</taxon>
        <taxon>Ooceraea</taxon>
    </lineage>
</organism>
<feature type="region of interest" description="Disordered" evidence="1">
    <location>
        <begin position="26"/>
        <end position="77"/>
    </location>
</feature>
<protein>
    <submittedName>
        <fullName evidence="2">Uncharacterized protein</fullName>
    </submittedName>
</protein>
<evidence type="ECO:0000313" key="2">
    <source>
        <dbReference type="EMBL" id="EZA61101.1"/>
    </source>
</evidence>
<gene>
    <name evidence="2" type="ORF">X777_08313</name>
</gene>
<dbReference type="Proteomes" id="UP000053097">
    <property type="component" value="Unassembled WGS sequence"/>
</dbReference>
<reference evidence="2 3" key="1">
    <citation type="journal article" date="2014" name="Curr. Biol.">
        <title>The genome of the clonal raider ant Cerapachys biroi.</title>
        <authorList>
            <person name="Oxley P.R."/>
            <person name="Ji L."/>
            <person name="Fetter-Pruneda I."/>
            <person name="McKenzie S.K."/>
            <person name="Li C."/>
            <person name="Hu H."/>
            <person name="Zhang G."/>
            <person name="Kronauer D.J."/>
        </authorList>
    </citation>
    <scope>NUCLEOTIDE SEQUENCE [LARGE SCALE GENOMIC DNA]</scope>
</reference>
<dbReference type="AlphaFoldDB" id="A0A026WZG4"/>
<evidence type="ECO:0000256" key="1">
    <source>
        <dbReference type="SAM" id="MobiDB-lite"/>
    </source>
</evidence>
<name>A0A026WZG4_OOCBI</name>
<feature type="compositionally biased region" description="Low complexity" evidence="1">
    <location>
        <begin position="32"/>
        <end position="47"/>
    </location>
</feature>
<accession>A0A026WZG4</accession>
<dbReference type="STRING" id="2015173.A0A026WZG4"/>
<sequence length="77" mass="8349">MRVGASQRGATTFNREPFLTLNCSFDTDDDNSASSARSDGGSDDALSPENIENSGNCRRAQSTKRVEEISETINSME</sequence>
<keyword evidence="3" id="KW-1185">Reference proteome</keyword>
<dbReference type="EMBL" id="KK107063">
    <property type="protein sequence ID" value="EZA61101.1"/>
    <property type="molecule type" value="Genomic_DNA"/>
</dbReference>
<feature type="compositionally biased region" description="Polar residues" evidence="1">
    <location>
        <begin position="50"/>
        <end position="60"/>
    </location>
</feature>
<evidence type="ECO:0000313" key="3">
    <source>
        <dbReference type="Proteomes" id="UP000053097"/>
    </source>
</evidence>
<proteinExistence type="predicted"/>